<protein>
    <submittedName>
        <fullName evidence="4">A24 family peptidase</fullName>
        <ecNumber evidence="4">3.4.23.-</ecNumber>
    </submittedName>
</protein>
<feature type="transmembrane region" description="Helical" evidence="2">
    <location>
        <begin position="56"/>
        <end position="79"/>
    </location>
</feature>
<dbReference type="PANTHER" id="PTHR30487">
    <property type="entry name" value="TYPE 4 PREPILIN-LIKE PROTEINS LEADER PEPTIDE-PROCESSING ENZYME"/>
    <property type="match status" value="1"/>
</dbReference>
<dbReference type="GO" id="GO:0016787">
    <property type="term" value="F:hydrolase activity"/>
    <property type="evidence" value="ECO:0007669"/>
    <property type="project" value="UniProtKB-KW"/>
</dbReference>
<keyword evidence="5" id="KW-1185">Reference proteome</keyword>
<feature type="transmembrane region" description="Helical" evidence="2">
    <location>
        <begin position="153"/>
        <end position="173"/>
    </location>
</feature>
<organism evidence="4 5">
    <name type="scientific">Ferviditalea candida</name>
    <dbReference type="NCBI Taxonomy" id="3108399"/>
    <lineage>
        <taxon>Bacteria</taxon>
        <taxon>Bacillati</taxon>
        <taxon>Bacillota</taxon>
        <taxon>Bacilli</taxon>
        <taxon>Bacillales</taxon>
        <taxon>Paenibacillaceae</taxon>
        <taxon>Ferviditalea</taxon>
    </lineage>
</organism>
<comment type="similarity">
    <text evidence="1">Belongs to the peptidase A24 family.</text>
</comment>
<evidence type="ECO:0000313" key="4">
    <source>
        <dbReference type="EMBL" id="MEB3102685.1"/>
    </source>
</evidence>
<keyword evidence="2" id="KW-0812">Transmembrane</keyword>
<proteinExistence type="inferred from homology"/>
<dbReference type="EC" id="3.4.23.-" evidence="4"/>
<sequence>MNGMLTSWQMALLSLLILAASFTDFRWRTIPNWLTGTTAGFGLVFNLAVNHREGLLFALSGLAAGLMTVGVFYLMHAVGAGDVKLFAAVGAVAGAGFTLYCLMYSVIYAGIIGMVMLLLRKQMFQRMAGWLRTMLCAVVLRTLQPVLQTDSKGLTTIPFMIAVLPAFVTVFLTENFQIG</sequence>
<dbReference type="PANTHER" id="PTHR30487:SF0">
    <property type="entry name" value="PREPILIN LEADER PEPTIDASE_N-METHYLTRANSFERASE-RELATED"/>
    <property type="match status" value="1"/>
</dbReference>
<evidence type="ECO:0000256" key="2">
    <source>
        <dbReference type="SAM" id="Phobius"/>
    </source>
</evidence>
<comment type="caution">
    <text evidence="4">The sequence shown here is derived from an EMBL/GenBank/DDBJ whole genome shotgun (WGS) entry which is preliminary data.</text>
</comment>
<gene>
    <name evidence="4" type="ORF">VF724_13520</name>
</gene>
<dbReference type="Gene3D" id="1.20.120.1220">
    <property type="match status" value="1"/>
</dbReference>
<keyword evidence="2" id="KW-1133">Transmembrane helix</keyword>
<dbReference type="RefSeq" id="WP_371754808.1">
    <property type="nucleotide sequence ID" value="NZ_JAYJLD010000021.1"/>
</dbReference>
<dbReference type="EMBL" id="JAYJLD010000021">
    <property type="protein sequence ID" value="MEB3102685.1"/>
    <property type="molecule type" value="Genomic_DNA"/>
</dbReference>
<evidence type="ECO:0000256" key="1">
    <source>
        <dbReference type="ARBA" id="ARBA00005801"/>
    </source>
</evidence>
<feature type="transmembrane region" description="Helical" evidence="2">
    <location>
        <begin position="85"/>
        <end position="118"/>
    </location>
</feature>
<evidence type="ECO:0000313" key="5">
    <source>
        <dbReference type="Proteomes" id="UP001310386"/>
    </source>
</evidence>
<keyword evidence="4" id="KW-0378">Hydrolase</keyword>
<feature type="transmembrane region" description="Helical" evidence="2">
    <location>
        <begin position="33"/>
        <end position="49"/>
    </location>
</feature>
<evidence type="ECO:0000259" key="3">
    <source>
        <dbReference type="Pfam" id="PF01478"/>
    </source>
</evidence>
<dbReference type="InterPro" id="IPR050882">
    <property type="entry name" value="Prepilin_peptidase/N-MTase"/>
</dbReference>
<keyword evidence="2" id="KW-0472">Membrane</keyword>
<feature type="domain" description="Prepilin type IV endopeptidase peptidase" evidence="3">
    <location>
        <begin position="12"/>
        <end position="113"/>
    </location>
</feature>
<reference evidence="4" key="1">
    <citation type="submission" date="2023-12" db="EMBL/GenBank/DDBJ databases">
        <title>Fervidustalea candida gen. nov., sp. nov., a novel member of the family Paenibacillaceae isolated from a geothermal area.</title>
        <authorList>
            <person name="Li W.-J."/>
            <person name="Jiao J.-Y."/>
            <person name="Chen Y."/>
        </authorList>
    </citation>
    <scope>NUCLEOTIDE SEQUENCE</scope>
    <source>
        <strain evidence="4">SYSU GA230002</strain>
    </source>
</reference>
<dbReference type="Proteomes" id="UP001310386">
    <property type="component" value="Unassembled WGS sequence"/>
</dbReference>
<name>A0ABU5ZJK1_9BACL</name>
<dbReference type="InterPro" id="IPR000045">
    <property type="entry name" value="Prepilin_IV_endopep_pep"/>
</dbReference>
<feature type="transmembrane region" description="Helical" evidence="2">
    <location>
        <begin position="130"/>
        <end position="147"/>
    </location>
</feature>
<accession>A0ABU5ZJK1</accession>
<dbReference type="Pfam" id="PF01478">
    <property type="entry name" value="Peptidase_A24"/>
    <property type="match status" value="1"/>
</dbReference>